<protein>
    <submittedName>
        <fullName evidence="1">Uncharacterized protein</fullName>
    </submittedName>
</protein>
<dbReference type="OrthoDB" id="4976073at2759"/>
<dbReference type="EMBL" id="DS022242">
    <property type="protein sequence ID" value="EWG36973.1"/>
    <property type="molecule type" value="Genomic_DNA"/>
</dbReference>
<dbReference type="OMA" id="DPFSAWS"/>
<gene>
    <name evidence="1" type="ORF">FVEG_00800</name>
</gene>
<evidence type="ECO:0000313" key="1">
    <source>
        <dbReference type="EMBL" id="EWG36974.1"/>
    </source>
</evidence>
<name>W7LNH9_GIBM7</name>
<reference evidence="1 2" key="1">
    <citation type="journal article" date="2010" name="Nature">
        <title>Comparative genomics reveals mobile pathogenicity chromosomes in Fusarium.</title>
        <authorList>
            <person name="Ma L.J."/>
            <person name="van der Does H.C."/>
            <person name="Borkovich K.A."/>
            <person name="Coleman J.J."/>
            <person name="Daboussi M.J."/>
            <person name="Di Pietro A."/>
            <person name="Dufresne M."/>
            <person name="Freitag M."/>
            <person name="Grabherr M."/>
            <person name="Henrissat B."/>
            <person name="Houterman P.M."/>
            <person name="Kang S."/>
            <person name="Shim W.B."/>
            <person name="Woloshuk C."/>
            <person name="Xie X."/>
            <person name="Xu J.R."/>
            <person name="Antoniw J."/>
            <person name="Baker S.E."/>
            <person name="Bluhm B.H."/>
            <person name="Breakspear A."/>
            <person name="Brown D.W."/>
            <person name="Butchko R.A."/>
            <person name="Chapman S."/>
            <person name="Coulson R."/>
            <person name="Coutinho P.M."/>
            <person name="Danchin E.G."/>
            <person name="Diener A."/>
            <person name="Gale L.R."/>
            <person name="Gardiner D.M."/>
            <person name="Goff S."/>
            <person name="Hammond-Kosack K.E."/>
            <person name="Hilburn K."/>
            <person name="Hua-Van A."/>
            <person name="Jonkers W."/>
            <person name="Kazan K."/>
            <person name="Kodira C.D."/>
            <person name="Koehrsen M."/>
            <person name="Kumar L."/>
            <person name="Lee Y.H."/>
            <person name="Li L."/>
            <person name="Manners J.M."/>
            <person name="Miranda-Saavedra D."/>
            <person name="Mukherjee M."/>
            <person name="Park G."/>
            <person name="Park J."/>
            <person name="Park S.Y."/>
            <person name="Proctor R.H."/>
            <person name="Regev A."/>
            <person name="Ruiz-Roldan M.C."/>
            <person name="Sain D."/>
            <person name="Sakthikumar S."/>
            <person name="Sykes S."/>
            <person name="Schwartz D.C."/>
            <person name="Turgeon B.G."/>
            <person name="Wapinski I."/>
            <person name="Yoder O."/>
            <person name="Young S."/>
            <person name="Zeng Q."/>
            <person name="Zhou S."/>
            <person name="Galagan J."/>
            <person name="Cuomo C.A."/>
            <person name="Kistler H.C."/>
            <person name="Rep M."/>
        </authorList>
    </citation>
    <scope>NUCLEOTIDE SEQUENCE [LARGE SCALE GENOMIC DNA]</scope>
    <source>
        <strain evidence="1">7600</strain>
        <strain evidence="2">M3125 / FGSC 7600</strain>
    </source>
</reference>
<organism evidence="1 2">
    <name type="scientific">Gibberella moniliformis (strain M3125 / FGSC 7600)</name>
    <name type="common">Maize ear and stalk rot fungus</name>
    <name type="synonym">Fusarium verticillioides</name>
    <dbReference type="NCBI Taxonomy" id="334819"/>
    <lineage>
        <taxon>Eukaryota</taxon>
        <taxon>Fungi</taxon>
        <taxon>Dikarya</taxon>
        <taxon>Ascomycota</taxon>
        <taxon>Pezizomycotina</taxon>
        <taxon>Sordariomycetes</taxon>
        <taxon>Hypocreomycetidae</taxon>
        <taxon>Hypocreales</taxon>
        <taxon>Nectriaceae</taxon>
        <taxon>Fusarium</taxon>
        <taxon>Fusarium fujikuroi species complex</taxon>
    </lineage>
</organism>
<dbReference type="AlphaFoldDB" id="W7LNH9"/>
<dbReference type="VEuPathDB" id="FungiDB:FVEG_00800"/>
<reference evidence="1" key="2">
    <citation type="submission" date="2013-11" db="EMBL/GenBank/DDBJ databases">
        <authorList>
            <consortium name="The Broad Institute Genome Sequencing Platform"/>
            <person name="Ma L.-J."/>
            <person name="Corby-Kistler H."/>
            <person name="Broz K."/>
            <person name="Gale L.R."/>
            <person name="Jonkers W."/>
            <person name="O'Donnell K."/>
            <person name="Ploetz R."/>
            <person name="Steinberg C."/>
            <person name="Schwartz D.C."/>
            <person name="VanEtten H."/>
            <person name="Zhou S."/>
            <person name="Young S.K."/>
            <person name="Zeng Q."/>
            <person name="Gargeya S."/>
            <person name="Fitzgerald M."/>
            <person name="Abouelleil A."/>
            <person name="Alvarado L."/>
            <person name="Chapman S.B."/>
            <person name="Gainer-Dewar J."/>
            <person name="Goldberg J."/>
            <person name="Griggs A."/>
            <person name="Gujja S."/>
            <person name="Hansen M."/>
            <person name="Howarth C."/>
            <person name="Imamovic A."/>
            <person name="Ireland A."/>
            <person name="Larimer J."/>
            <person name="McCowan C."/>
            <person name="Murphy C."/>
            <person name="Pearson M."/>
            <person name="Poon T.W."/>
            <person name="Priest M."/>
            <person name="Roberts A."/>
            <person name="Saif S."/>
            <person name="Shea T."/>
            <person name="Sykes S."/>
            <person name="Wortman J."/>
            <person name="Nusbaum C."/>
            <person name="Birren B."/>
        </authorList>
    </citation>
    <scope>NUCLEOTIDE SEQUENCE</scope>
    <source>
        <strain evidence="1">7600</strain>
    </source>
</reference>
<dbReference type="EMBL" id="DS022242">
    <property type="protein sequence ID" value="EWG36974.1"/>
    <property type="molecule type" value="Genomic_DNA"/>
</dbReference>
<evidence type="ECO:0000313" key="2">
    <source>
        <dbReference type="Proteomes" id="UP000009096"/>
    </source>
</evidence>
<sequence length="132" mass="15206">MMEDIVQSECASYDERYWVRSQDDLTWSIERLSSVQLHAYLRQPSRDDPFSAWSTTPIDPSTNLTFRHIEVLLNLRITSCVAFIRRQVFVLLFQSHVLAEPPAQTHRCQPPEAHTADTQLHTYGIGAQFEGS</sequence>
<dbReference type="KEGG" id="fvr:FVEG_00800"/>
<dbReference type="RefSeq" id="XP_018743165.1">
    <property type="nucleotide sequence ID" value="XM_018887406.1"/>
</dbReference>
<dbReference type="RefSeq" id="XP_018743164.1">
    <property type="nucleotide sequence ID" value="XM_018887405.1"/>
</dbReference>
<proteinExistence type="predicted"/>
<dbReference type="Proteomes" id="UP000009096">
    <property type="component" value="Chromosome 1"/>
</dbReference>
<dbReference type="HOGENOM" id="CLU_1927779_0_0_1"/>
<dbReference type="GeneID" id="30059136"/>
<keyword evidence="2" id="KW-1185">Reference proteome</keyword>
<accession>W7LNH9</accession>